<feature type="signal peptide" evidence="7">
    <location>
        <begin position="1"/>
        <end position="32"/>
    </location>
</feature>
<organism evidence="9 10">
    <name type="scientific">Cytospora mali</name>
    <name type="common">Apple Valsa canker fungus</name>
    <name type="synonym">Valsa mali</name>
    <dbReference type="NCBI Taxonomy" id="578113"/>
    <lineage>
        <taxon>Eukaryota</taxon>
        <taxon>Fungi</taxon>
        <taxon>Dikarya</taxon>
        <taxon>Ascomycota</taxon>
        <taxon>Pezizomycotina</taxon>
        <taxon>Sordariomycetes</taxon>
        <taxon>Sordariomycetidae</taxon>
        <taxon>Diaporthales</taxon>
        <taxon>Cytosporaceae</taxon>
        <taxon>Cytospora</taxon>
    </lineage>
</organism>
<evidence type="ECO:0000313" key="10">
    <source>
        <dbReference type="Proteomes" id="UP000078576"/>
    </source>
</evidence>
<evidence type="ECO:0000256" key="4">
    <source>
        <dbReference type="ARBA" id="ARBA00022825"/>
    </source>
</evidence>
<dbReference type="PROSITE" id="PS00138">
    <property type="entry name" value="SUBTILASE_SER"/>
    <property type="match status" value="1"/>
</dbReference>
<dbReference type="InterPro" id="IPR022398">
    <property type="entry name" value="Peptidase_S8_His-AS"/>
</dbReference>
<dbReference type="InterPro" id="IPR034193">
    <property type="entry name" value="PCSK9_ProteinaseK-like"/>
</dbReference>
<keyword evidence="10" id="KW-1185">Reference proteome</keyword>
<dbReference type="InterPro" id="IPR023827">
    <property type="entry name" value="Peptidase_S8_Asp-AS"/>
</dbReference>
<evidence type="ECO:0000256" key="3">
    <source>
        <dbReference type="ARBA" id="ARBA00022801"/>
    </source>
</evidence>
<evidence type="ECO:0000256" key="7">
    <source>
        <dbReference type="SAM" id="SignalP"/>
    </source>
</evidence>
<evidence type="ECO:0000259" key="8">
    <source>
        <dbReference type="Pfam" id="PF00082"/>
    </source>
</evidence>
<feature type="domain" description="Peptidase S8/S53" evidence="8">
    <location>
        <begin position="180"/>
        <end position="407"/>
    </location>
</feature>
<dbReference type="PROSITE" id="PS51892">
    <property type="entry name" value="SUBTILASE"/>
    <property type="match status" value="1"/>
</dbReference>
<keyword evidence="2 5" id="KW-0645">Protease</keyword>
<dbReference type="SUPFAM" id="SSF54897">
    <property type="entry name" value="Protease propeptides/inhibitors"/>
    <property type="match status" value="1"/>
</dbReference>
<name>A0A194UVU2_CYTMA</name>
<evidence type="ECO:0000256" key="2">
    <source>
        <dbReference type="ARBA" id="ARBA00022670"/>
    </source>
</evidence>
<dbReference type="InterPro" id="IPR000209">
    <property type="entry name" value="Peptidase_S8/S53_dom"/>
</dbReference>
<dbReference type="PROSITE" id="PS00137">
    <property type="entry name" value="SUBTILASE_HIS"/>
    <property type="match status" value="1"/>
</dbReference>
<dbReference type="SUPFAM" id="SSF52743">
    <property type="entry name" value="Subtilisin-like"/>
    <property type="match status" value="1"/>
</dbReference>
<evidence type="ECO:0000313" key="9">
    <source>
        <dbReference type="EMBL" id="KUI55832.1"/>
    </source>
</evidence>
<feature type="chain" id="PRO_5008265902" description="Peptidase S8/S53 domain-containing protein" evidence="7">
    <location>
        <begin position="33"/>
        <end position="438"/>
    </location>
</feature>
<reference evidence="10" key="1">
    <citation type="submission" date="2014-12" db="EMBL/GenBank/DDBJ databases">
        <title>Genome Sequence of Valsa Canker Pathogens Uncovers a Specific Adaption of Colonization on Woody Bark.</title>
        <authorList>
            <person name="Yin Z."/>
            <person name="Liu H."/>
            <person name="Gao X."/>
            <person name="Li Z."/>
            <person name="Song N."/>
            <person name="Ke X."/>
            <person name="Dai Q."/>
            <person name="Wu Y."/>
            <person name="Sun Y."/>
            <person name="Xu J.-R."/>
            <person name="Kang Z.K."/>
            <person name="Wang L."/>
            <person name="Huang L."/>
        </authorList>
    </citation>
    <scope>NUCLEOTIDE SEQUENCE [LARGE SCALE GENOMIC DNA]</scope>
    <source>
        <strain evidence="10">SXYL134</strain>
    </source>
</reference>
<feature type="active site" description="Charge relay system" evidence="5">
    <location>
        <position position="378"/>
    </location>
</feature>
<dbReference type="PANTHER" id="PTHR43806">
    <property type="entry name" value="PEPTIDASE S8"/>
    <property type="match status" value="1"/>
</dbReference>
<comment type="similarity">
    <text evidence="1 5 6">Belongs to the peptidase S8 family.</text>
</comment>
<sequence length="438" mass="45707">MTPPIPTFSTTLILTLFLTLTFLAVLAGQATATPTAEPLQVPSQGLGVPIINPAAKDIIPNKYIVVYHDTYDDDTVAAHQAYWAAAIEKQNIGRRSPVDDRLLSTNIHTFSIGPLRAMILEADDANAIKINDADEVSYIEADTYLHLRNIITQRNATTGLARLSSSQLGTTSYTYHDSAGDGITAFIVDTGIMTDHEEFDGRAVFAFNSADNIDTDVDGHGSHVAGIIGGKTFGVAKKATLVGVKVLDTHGRGTCSTVLAGIEFVVQTARQMHLSGKSVVNMSVGGSRSSALNQAINSLREAGVVPVVAAGNDDTDVQNDSPASAPGAITVGAIDQTTDQRAYFSNFGQLVDVFAPGVNVESVGIQNNTATQMRSGTSMASPHVAGLAACLMALDNITDIDAVAARITSLANATGSRVQGNVEGTTPLIANNGLQAGA</sequence>
<evidence type="ECO:0000256" key="1">
    <source>
        <dbReference type="ARBA" id="ARBA00011073"/>
    </source>
</evidence>
<dbReference type="Pfam" id="PF00082">
    <property type="entry name" value="Peptidase_S8"/>
    <property type="match status" value="1"/>
</dbReference>
<evidence type="ECO:0000256" key="5">
    <source>
        <dbReference type="PROSITE-ProRule" id="PRU01240"/>
    </source>
</evidence>
<dbReference type="GO" id="GO:0004252">
    <property type="term" value="F:serine-type endopeptidase activity"/>
    <property type="evidence" value="ECO:0007669"/>
    <property type="project" value="UniProtKB-UniRule"/>
</dbReference>
<feature type="active site" description="Charge relay system" evidence="5">
    <location>
        <position position="220"/>
    </location>
</feature>
<evidence type="ECO:0000256" key="6">
    <source>
        <dbReference type="RuleBase" id="RU003355"/>
    </source>
</evidence>
<protein>
    <recommendedName>
        <fullName evidence="8">Peptidase S8/S53 domain-containing protein</fullName>
    </recommendedName>
</protein>
<dbReference type="InterPro" id="IPR036852">
    <property type="entry name" value="Peptidase_S8/S53_dom_sf"/>
</dbReference>
<dbReference type="InterPro" id="IPR015500">
    <property type="entry name" value="Peptidase_S8_subtilisin-rel"/>
</dbReference>
<keyword evidence="7" id="KW-0732">Signal</keyword>
<dbReference type="PRINTS" id="PR00723">
    <property type="entry name" value="SUBTILISIN"/>
</dbReference>
<keyword evidence="4 5" id="KW-0720">Serine protease</keyword>
<dbReference type="Gene3D" id="3.40.50.200">
    <property type="entry name" value="Peptidase S8/S53 domain"/>
    <property type="match status" value="1"/>
</dbReference>
<gene>
    <name evidence="9" type="ORF">VP1G_03126</name>
</gene>
<dbReference type="AlphaFoldDB" id="A0A194UVU2"/>
<dbReference type="CDD" id="cd04077">
    <property type="entry name" value="Peptidases_S8_PCSK9_ProteinaseK_like"/>
    <property type="match status" value="1"/>
</dbReference>
<dbReference type="InterPro" id="IPR050131">
    <property type="entry name" value="Peptidase_S8_subtilisin-like"/>
</dbReference>
<accession>A0A194UVU2</accession>
<dbReference type="EMBL" id="KN714683">
    <property type="protein sequence ID" value="KUI55832.1"/>
    <property type="molecule type" value="Genomic_DNA"/>
</dbReference>
<dbReference type="PANTHER" id="PTHR43806:SF11">
    <property type="entry name" value="CEREVISIN-RELATED"/>
    <property type="match status" value="1"/>
</dbReference>
<dbReference type="PROSITE" id="PS00136">
    <property type="entry name" value="SUBTILASE_ASP"/>
    <property type="match status" value="1"/>
</dbReference>
<dbReference type="GO" id="GO:0006508">
    <property type="term" value="P:proteolysis"/>
    <property type="evidence" value="ECO:0007669"/>
    <property type="project" value="UniProtKB-KW"/>
</dbReference>
<keyword evidence="3 5" id="KW-0378">Hydrolase</keyword>
<dbReference type="FunFam" id="3.40.50.200:FF:000007">
    <property type="entry name" value="Subtilisin-like serine protease"/>
    <property type="match status" value="1"/>
</dbReference>
<dbReference type="Proteomes" id="UP000078576">
    <property type="component" value="Unassembled WGS sequence"/>
</dbReference>
<dbReference type="STRING" id="694573.A0A194UVU2"/>
<proteinExistence type="inferred from homology"/>
<feature type="active site" description="Charge relay system" evidence="5">
    <location>
        <position position="189"/>
    </location>
</feature>
<dbReference type="OrthoDB" id="206201at2759"/>
<dbReference type="InterPro" id="IPR023828">
    <property type="entry name" value="Peptidase_S8_Ser-AS"/>
</dbReference>